<evidence type="ECO:0000313" key="4">
    <source>
        <dbReference type="Proteomes" id="UP000319852"/>
    </source>
</evidence>
<accession>A0A517MWE1</accession>
<dbReference type="EMBL" id="CP036263">
    <property type="protein sequence ID" value="QDS99192.1"/>
    <property type="molecule type" value="Genomic_DNA"/>
</dbReference>
<name>A0A517MWE1_9BACT</name>
<comment type="similarity">
    <text evidence="1">Belongs to the sulfatase family.</text>
</comment>
<reference evidence="3 4" key="1">
    <citation type="submission" date="2019-02" db="EMBL/GenBank/DDBJ databases">
        <title>Deep-cultivation of Planctomycetes and their phenomic and genomic characterization uncovers novel biology.</title>
        <authorList>
            <person name="Wiegand S."/>
            <person name="Jogler M."/>
            <person name="Boedeker C."/>
            <person name="Pinto D."/>
            <person name="Vollmers J."/>
            <person name="Rivas-Marin E."/>
            <person name="Kohn T."/>
            <person name="Peeters S.H."/>
            <person name="Heuer A."/>
            <person name="Rast P."/>
            <person name="Oberbeckmann S."/>
            <person name="Bunk B."/>
            <person name="Jeske O."/>
            <person name="Meyerdierks A."/>
            <person name="Storesund J.E."/>
            <person name="Kallscheuer N."/>
            <person name="Luecker S."/>
            <person name="Lage O.M."/>
            <person name="Pohl T."/>
            <person name="Merkel B.J."/>
            <person name="Hornburger P."/>
            <person name="Mueller R.-W."/>
            <person name="Bruemmer F."/>
            <person name="Labrenz M."/>
            <person name="Spormann A.M."/>
            <person name="Op den Camp H."/>
            <person name="Overmann J."/>
            <person name="Amann R."/>
            <person name="Jetten M.S.M."/>
            <person name="Mascher T."/>
            <person name="Medema M.H."/>
            <person name="Devos D.P."/>
            <person name="Kaster A.-K."/>
            <person name="Ovreas L."/>
            <person name="Rohde M."/>
            <person name="Galperin M.Y."/>
            <person name="Jogler C."/>
        </authorList>
    </citation>
    <scope>NUCLEOTIDE SEQUENCE [LARGE SCALE GENOMIC DNA]</scope>
    <source>
        <strain evidence="3 4">HG15A2</strain>
    </source>
</reference>
<dbReference type="InterPro" id="IPR000917">
    <property type="entry name" value="Sulfatase_N"/>
</dbReference>
<evidence type="ECO:0000256" key="1">
    <source>
        <dbReference type="ARBA" id="ARBA00008779"/>
    </source>
</evidence>
<evidence type="ECO:0000313" key="3">
    <source>
        <dbReference type="EMBL" id="QDS99192.1"/>
    </source>
</evidence>
<dbReference type="Proteomes" id="UP000319852">
    <property type="component" value="Chromosome"/>
</dbReference>
<dbReference type="KEGG" id="amob:HG15A2_24840"/>
<gene>
    <name evidence="3" type="ORF">HG15A2_24840</name>
</gene>
<dbReference type="RefSeq" id="WP_145060453.1">
    <property type="nucleotide sequence ID" value="NZ_CP036263.1"/>
</dbReference>
<dbReference type="PANTHER" id="PTHR42693">
    <property type="entry name" value="ARYLSULFATASE FAMILY MEMBER"/>
    <property type="match status" value="1"/>
</dbReference>
<protein>
    <submittedName>
        <fullName evidence="3">Type I phosphodiesterase / nucleotide pyrophosphatase</fullName>
    </submittedName>
</protein>
<dbReference type="AlphaFoldDB" id="A0A517MWE1"/>
<proteinExistence type="inferred from homology"/>
<dbReference type="PANTHER" id="PTHR42693:SF33">
    <property type="entry name" value="ARYLSULFATASE"/>
    <property type="match status" value="1"/>
</dbReference>
<evidence type="ECO:0000259" key="2">
    <source>
        <dbReference type="Pfam" id="PF00884"/>
    </source>
</evidence>
<dbReference type="InterPro" id="IPR017850">
    <property type="entry name" value="Alkaline_phosphatase_core_sf"/>
</dbReference>
<dbReference type="SUPFAM" id="SSF53649">
    <property type="entry name" value="Alkaline phosphatase-like"/>
    <property type="match status" value="1"/>
</dbReference>
<dbReference type="Pfam" id="PF00884">
    <property type="entry name" value="Sulfatase"/>
    <property type="match status" value="1"/>
</dbReference>
<sequence length="379" mass="42536">MSEVKTWLCRIALIPLLIPTTPLSCKGQETVASPTARAERVILFIIDGLAKDAPERLPMPELQKLAEQGCRYSVMHLPLPGHPKDDPSYPWSCSMPNPMLMAGTPFIGAKGIRSSMIQHQFEPEEAAFVVNAYSYNDVSNGFGSYISHPHREDDIVIAETKRLLTESKPIFMRVHLQRPGIEGEKCSKEKYADKPWYHNIWHSTSPYRKACLHADHLLGEFVAWLKKEDLWQGTVILVCGDHGQADEGWHEPYSASSSVTTLVIAGAGVVPGSRFEYCEIFDLSPTIAQITGRAAPALAIGRVLREAFDSDQRPRQVPQNVFLFNKLLRAAQNRSPDQLDVLKREGFLTIDEIGQWHTTEAGTDFPGFIRLQQRLEAEY</sequence>
<dbReference type="InterPro" id="IPR050738">
    <property type="entry name" value="Sulfatase"/>
</dbReference>
<dbReference type="Gene3D" id="3.40.720.10">
    <property type="entry name" value="Alkaline Phosphatase, subunit A"/>
    <property type="match status" value="1"/>
</dbReference>
<dbReference type="OrthoDB" id="9791578at2"/>
<dbReference type="GO" id="GO:0004065">
    <property type="term" value="F:arylsulfatase activity"/>
    <property type="evidence" value="ECO:0007669"/>
    <property type="project" value="TreeGrafter"/>
</dbReference>
<organism evidence="3 4">
    <name type="scientific">Adhaeretor mobilis</name>
    <dbReference type="NCBI Taxonomy" id="1930276"/>
    <lineage>
        <taxon>Bacteria</taxon>
        <taxon>Pseudomonadati</taxon>
        <taxon>Planctomycetota</taxon>
        <taxon>Planctomycetia</taxon>
        <taxon>Pirellulales</taxon>
        <taxon>Lacipirellulaceae</taxon>
        <taxon>Adhaeretor</taxon>
    </lineage>
</organism>
<keyword evidence="4" id="KW-1185">Reference proteome</keyword>
<feature type="domain" description="Sulfatase N-terminal" evidence="2">
    <location>
        <begin position="144"/>
        <end position="292"/>
    </location>
</feature>